<dbReference type="Proteomes" id="UP000581688">
    <property type="component" value="Unassembled WGS sequence"/>
</dbReference>
<dbReference type="RefSeq" id="WP_174497001.1">
    <property type="nucleotide sequence ID" value="NZ_CADDWK010000010.1"/>
</dbReference>
<feature type="transmembrane region" description="Helical" evidence="1">
    <location>
        <begin position="6"/>
        <end position="24"/>
    </location>
</feature>
<sequence>MKNKYLRTSLIVIGTILSVLIIYISNKDVILDIFTEDKDPYQEQMEHIKEVRENLENLNK</sequence>
<accession>A0A841Q8K7</accession>
<keyword evidence="1" id="KW-0812">Transmembrane</keyword>
<keyword evidence="3" id="KW-1185">Reference proteome</keyword>
<name>A0A841Q8K7_9BACI</name>
<protein>
    <submittedName>
        <fullName evidence="2">Uncharacterized protein</fullName>
    </submittedName>
</protein>
<proteinExistence type="predicted"/>
<organism evidence="2 3">
    <name type="scientific">Salirhabdus euzebyi</name>
    <dbReference type="NCBI Taxonomy" id="394506"/>
    <lineage>
        <taxon>Bacteria</taxon>
        <taxon>Bacillati</taxon>
        <taxon>Bacillota</taxon>
        <taxon>Bacilli</taxon>
        <taxon>Bacillales</taxon>
        <taxon>Bacillaceae</taxon>
        <taxon>Salirhabdus</taxon>
    </lineage>
</organism>
<reference evidence="2 3" key="1">
    <citation type="submission" date="2020-08" db="EMBL/GenBank/DDBJ databases">
        <title>Genomic Encyclopedia of Type Strains, Phase IV (KMG-IV): sequencing the most valuable type-strain genomes for metagenomic binning, comparative biology and taxonomic classification.</title>
        <authorList>
            <person name="Goeker M."/>
        </authorList>
    </citation>
    <scope>NUCLEOTIDE SEQUENCE [LARGE SCALE GENOMIC DNA]</scope>
    <source>
        <strain evidence="2 3">DSM 19612</strain>
    </source>
</reference>
<evidence type="ECO:0000256" key="1">
    <source>
        <dbReference type="SAM" id="Phobius"/>
    </source>
</evidence>
<comment type="caution">
    <text evidence="2">The sequence shown here is derived from an EMBL/GenBank/DDBJ whole genome shotgun (WGS) entry which is preliminary data.</text>
</comment>
<evidence type="ECO:0000313" key="2">
    <source>
        <dbReference type="EMBL" id="MBB6454612.1"/>
    </source>
</evidence>
<evidence type="ECO:0000313" key="3">
    <source>
        <dbReference type="Proteomes" id="UP000581688"/>
    </source>
</evidence>
<keyword evidence="1" id="KW-1133">Transmembrane helix</keyword>
<gene>
    <name evidence="2" type="ORF">HNQ94_003101</name>
</gene>
<keyword evidence="1" id="KW-0472">Membrane</keyword>
<dbReference type="EMBL" id="JACHGH010000010">
    <property type="protein sequence ID" value="MBB6454612.1"/>
    <property type="molecule type" value="Genomic_DNA"/>
</dbReference>
<dbReference type="AlphaFoldDB" id="A0A841Q8K7"/>